<evidence type="ECO:0008006" key="3">
    <source>
        <dbReference type="Google" id="ProtNLM"/>
    </source>
</evidence>
<dbReference type="EMBL" id="CP003600">
    <property type="protein sequence ID" value="AFY94287.1"/>
    <property type="molecule type" value="Genomic_DNA"/>
</dbReference>
<evidence type="ECO:0000313" key="2">
    <source>
        <dbReference type="Proteomes" id="UP000010366"/>
    </source>
</evidence>
<organism evidence="1 2">
    <name type="scientific">Chamaesiphon minutus (strain ATCC 27169 / PCC 6605)</name>
    <dbReference type="NCBI Taxonomy" id="1173020"/>
    <lineage>
        <taxon>Bacteria</taxon>
        <taxon>Bacillati</taxon>
        <taxon>Cyanobacteriota</taxon>
        <taxon>Cyanophyceae</taxon>
        <taxon>Gomontiellales</taxon>
        <taxon>Chamaesiphonaceae</taxon>
        <taxon>Chamaesiphon</taxon>
    </lineage>
</organism>
<keyword evidence="2" id="KW-1185">Reference proteome</keyword>
<name>K9UGR8_CHAP6</name>
<dbReference type="AlphaFoldDB" id="K9UGR8"/>
<reference evidence="1 2" key="1">
    <citation type="submission" date="2012-05" db="EMBL/GenBank/DDBJ databases">
        <title>Finished chromosome of genome of Chamaesiphon sp. PCC 6605.</title>
        <authorList>
            <consortium name="US DOE Joint Genome Institute"/>
            <person name="Gugger M."/>
            <person name="Coursin T."/>
            <person name="Rippka R."/>
            <person name="Tandeau De Marsac N."/>
            <person name="Huntemann M."/>
            <person name="Wei C.-L."/>
            <person name="Han J."/>
            <person name="Detter J.C."/>
            <person name="Han C."/>
            <person name="Tapia R."/>
            <person name="Chen A."/>
            <person name="Kyrpides N."/>
            <person name="Mavromatis K."/>
            <person name="Markowitz V."/>
            <person name="Szeto E."/>
            <person name="Ivanova N."/>
            <person name="Pagani I."/>
            <person name="Pati A."/>
            <person name="Goodwin L."/>
            <person name="Nordberg H.P."/>
            <person name="Cantor M.N."/>
            <person name="Hua S.X."/>
            <person name="Woyke T."/>
            <person name="Kerfeld C.A."/>
        </authorList>
    </citation>
    <scope>NUCLEOTIDE SEQUENCE [LARGE SCALE GENOMIC DNA]</scope>
    <source>
        <strain evidence="2">ATCC 27169 / PCC 6605</strain>
    </source>
</reference>
<protein>
    <recommendedName>
        <fullName evidence="3">DUF1828 domain-containing protein</fullName>
    </recommendedName>
</protein>
<gene>
    <name evidence="1" type="ORF">Cha6605_3280</name>
</gene>
<dbReference type="HOGENOM" id="CLU_1934288_0_0_3"/>
<dbReference type="KEGG" id="cmp:Cha6605_3280"/>
<dbReference type="Proteomes" id="UP000010366">
    <property type="component" value="Chromosome"/>
</dbReference>
<dbReference type="OrthoDB" id="9851421at2"/>
<evidence type="ECO:0000313" key="1">
    <source>
        <dbReference type="EMBL" id="AFY94287.1"/>
    </source>
</evidence>
<dbReference type="RefSeq" id="WP_015160425.1">
    <property type="nucleotide sequence ID" value="NC_019697.1"/>
</dbReference>
<proteinExistence type="predicted"/>
<accession>K9UGR8</accession>
<sequence>MSFNLSEVIHIISTIDDLLSMGEHPYTITTSAGYDVEDDEEIEFINFIFPLKNGIVSMKMYDSVGLMTYKNHSGEILKNIEFDDMSVAELNGSFKKVFKQVREFDRQQASTAKSNNTSIDRASFGLAEVN</sequence>
<dbReference type="STRING" id="1173020.Cha6605_3280"/>